<keyword evidence="4" id="KW-0732">Signal</keyword>
<dbReference type="GO" id="GO:0005125">
    <property type="term" value="F:cytokine activity"/>
    <property type="evidence" value="ECO:0007669"/>
    <property type="project" value="InterPro"/>
</dbReference>
<organism evidence="6 7">
    <name type="scientific">Patella caerulea</name>
    <name type="common">Rayed Mediterranean limpet</name>
    <dbReference type="NCBI Taxonomy" id="87958"/>
    <lineage>
        <taxon>Eukaryota</taxon>
        <taxon>Metazoa</taxon>
        <taxon>Spiralia</taxon>
        <taxon>Lophotrochozoa</taxon>
        <taxon>Mollusca</taxon>
        <taxon>Gastropoda</taxon>
        <taxon>Patellogastropoda</taxon>
        <taxon>Patelloidea</taxon>
        <taxon>Patellidae</taxon>
        <taxon>Patella</taxon>
    </lineage>
</organism>
<dbReference type="Proteomes" id="UP001347796">
    <property type="component" value="Unassembled WGS sequence"/>
</dbReference>
<dbReference type="InterPro" id="IPR010345">
    <property type="entry name" value="IL-17_fam"/>
</dbReference>
<dbReference type="Pfam" id="PF06083">
    <property type="entry name" value="IL17"/>
    <property type="match status" value="1"/>
</dbReference>
<feature type="region of interest" description="Disordered" evidence="5">
    <location>
        <begin position="168"/>
        <end position="294"/>
    </location>
</feature>
<evidence type="ECO:0000256" key="2">
    <source>
        <dbReference type="ARBA" id="ARBA00007236"/>
    </source>
</evidence>
<protein>
    <submittedName>
        <fullName evidence="6">Uncharacterized protein</fullName>
    </submittedName>
</protein>
<gene>
    <name evidence="6" type="ORF">SNE40_001842</name>
</gene>
<dbReference type="InterPro" id="IPR029034">
    <property type="entry name" value="Cystine-knot_cytokine"/>
</dbReference>
<reference evidence="6 7" key="1">
    <citation type="submission" date="2024-01" db="EMBL/GenBank/DDBJ databases">
        <title>The genome of the rayed Mediterranean limpet Patella caerulea (Linnaeus, 1758).</title>
        <authorList>
            <person name="Anh-Thu Weber A."/>
            <person name="Halstead-Nussloch G."/>
        </authorList>
    </citation>
    <scope>NUCLEOTIDE SEQUENCE [LARGE SCALE GENOMIC DNA]</scope>
    <source>
        <strain evidence="6">AATW-2023a</strain>
        <tissue evidence="6">Whole specimen</tissue>
    </source>
</reference>
<comment type="similarity">
    <text evidence="2">Belongs to the IL-17 family.</text>
</comment>
<keyword evidence="7" id="KW-1185">Reference proteome</keyword>
<sequence>MLISQFSLARRHRHRKAAPEICQEPDPSKLTIFSPQYLRSTFYQMPALQNGVNFTDVPRKYRDTKYYKISGPRRCPNEDEMKMTGREVCPVYHTLNVDHNRIPNNFVEAVCSCKSPPKGLLATPIIDCEKQMMYTKVLRRVGCEKGVYVYAEVWEPIRIGCTATINIRTSGDSPKSPSNGPSESSPKSPSNRRPGDSPKSPSNGRPGDSPKSPSNGRSEDSPKSPSNRRPSPSSRMPEDSPKSPSNRRPEDSPKSPSNRRTGDSPKSPSNRRPGGSSKSPSTGDSPKSPSNRRT</sequence>
<feature type="compositionally biased region" description="Polar residues" evidence="5">
    <location>
        <begin position="168"/>
        <end position="191"/>
    </location>
</feature>
<feature type="compositionally biased region" description="Low complexity" evidence="5">
    <location>
        <begin position="223"/>
        <end position="235"/>
    </location>
</feature>
<evidence type="ECO:0000313" key="7">
    <source>
        <dbReference type="Proteomes" id="UP001347796"/>
    </source>
</evidence>
<dbReference type="EMBL" id="JAZGQO010000002">
    <property type="protein sequence ID" value="KAK6189866.1"/>
    <property type="molecule type" value="Genomic_DNA"/>
</dbReference>
<dbReference type="GO" id="GO:0005576">
    <property type="term" value="C:extracellular region"/>
    <property type="evidence" value="ECO:0007669"/>
    <property type="project" value="UniProtKB-SubCell"/>
</dbReference>
<feature type="compositionally biased region" description="Polar residues" evidence="5">
    <location>
        <begin position="254"/>
        <end position="294"/>
    </location>
</feature>
<name>A0AAN8K6L7_PATCE</name>
<evidence type="ECO:0000256" key="1">
    <source>
        <dbReference type="ARBA" id="ARBA00004613"/>
    </source>
</evidence>
<proteinExistence type="inferred from homology"/>
<dbReference type="AlphaFoldDB" id="A0AAN8K6L7"/>
<evidence type="ECO:0000256" key="3">
    <source>
        <dbReference type="ARBA" id="ARBA00022525"/>
    </source>
</evidence>
<accession>A0AAN8K6L7</accession>
<keyword evidence="3" id="KW-0964">Secreted</keyword>
<evidence type="ECO:0000256" key="5">
    <source>
        <dbReference type="SAM" id="MobiDB-lite"/>
    </source>
</evidence>
<dbReference type="Gene3D" id="2.10.90.10">
    <property type="entry name" value="Cystine-knot cytokines"/>
    <property type="match status" value="1"/>
</dbReference>
<comment type="caution">
    <text evidence="6">The sequence shown here is derived from an EMBL/GenBank/DDBJ whole genome shotgun (WGS) entry which is preliminary data.</text>
</comment>
<dbReference type="SUPFAM" id="SSF57501">
    <property type="entry name" value="Cystine-knot cytokines"/>
    <property type="match status" value="1"/>
</dbReference>
<evidence type="ECO:0000256" key="4">
    <source>
        <dbReference type="ARBA" id="ARBA00022729"/>
    </source>
</evidence>
<comment type="subcellular location">
    <subcellularLocation>
        <location evidence="1">Secreted</location>
    </subcellularLocation>
</comment>
<feature type="compositionally biased region" description="Basic and acidic residues" evidence="5">
    <location>
        <begin position="236"/>
        <end position="253"/>
    </location>
</feature>
<evidence type="ECO:0000313" key="6">
    <source>
        <dbReference type="EMBL" id="KAK6189866.1"/>
    </source>
</evidence>